<accession>A0ABV5SNK8</accession>
<dbReference type="Pfam" id="PF13521">
    <property type="entry name" value="AAA_28"/>
    <property type="match status" value="1"/>
</dbReference>
<dbReference type="Proteomes" id="UP001589667">
    <property type="component" value="Unassembled WGS sequence"/>
</dbReference>
<dbReference type="Gene3D" id="3.40.50.620">
    <property type="entry name" value="HUPs"/>
    <property type="match status" value="1"/>
</dbReference>
<dbReference type="SUPFAM" id="SSF52540">
    <property type="entry name" value="P-loop containing nucleoside triphosphate hydrolases"/>
    <property type="match status" value="1"/>
</dbReference>
<evidence type="ECO:0000313" key="2">
    <source>
        <dbReference type="EMBL" id="MFB9641892.1"/>
    </source>
</evidence>
<dbReference type="InterPro" id="IPR038727">
    <property type="entry name" value="NadR/Ttd14_AAA_dom"/>
</dbReference>
<evidence type="ECO:0000313" key="3">
    <source>
        <dbReference type="Proteomes" id="UP001589667"/>
    </source>
</evidence>
<dbReference type="PANTHER" id="PTHR37512:SF1">
    <property type="entry name" value="NADR_TTD14 AAA DOMAIN-CONTAINING PROTEIN"/>
    <property type="match status" value="1"/>
</dbReference>
<dbReference type="Gene3D" id="3.40.50.300">
    <property type="entry name" value="P-loop containing nucleotide triphosphate hydrolases"/>
    <property type="match status" value="1"/>
</dbReference>
<reference evidence="2 3" key="1">
    <citation type="submission" date="2024-09" db="EMBL/GenBank/DDBJ databases">
        <authorList>
            <person name="Sun Q."/>
            <person name="Mori K."/>
        </authorList>
    </citation>
    <scope>NUCLEOTIDE SEQUENCE [LARGE SCALE GENOMIC DNA]</scope>
    <source>
        <strain evidence="2 3">JCM 14321</strain>
    </source>
</reference>
<gene>
    <name evidence="2" type="ORF">ACFFQV_06255</name>
</gene>
<dbReference type="InterPro" id="IPR014729">
    <property type="entry name" value="Rossmann-like_a/b/a_fold"/>
</dbReference>
<dbReference type="InterPro" id="IPR052735">
    <property type="entry name" value="NAD_biosynth-regulator"/>
</dbReference>
<proteinExistence type="predicted"/>
<comment type="caution">
    <text evidence="2">The sequence shown here is derived from an EMBL/GenBank/DDBJ whole genome shotgun (WGS) entry which is preliminary data.</text>
</comment>
<keyword evidence="3" id="KW-1185">Reference proteome</keyword>
<protein>
    <submittedName>
        <fullName evidence="2">AAA family ATPase</fullName>
    </submittedName>
</protein>
<dbReference type="EMBL" id="JBHMBL010000001">
    <property type="protein sequence ID" value="MFB9641892.1"/>
    <property type="molecule type" value="Genomic_DNA"/>
</dbReference>
<dbReference type="PANTHER" id="PTHR37512">
    <property type="entry name" value="TRIFUNCTIONAL NAD BIOSYNTHESIS/REGULATOR PROTEIN NADR"/>
    <property type="match status" value="1"/>
</dbReference>
<feature type="domain" description="NadR/Ttd14 AAA" evidence="1">
    <location>
        <begin position="160"/>
        <end position="319"/>
    </location>
</feature>
<dbReference type="SUPFAM" id="SSF52374">
    <property type="entry name" value="Nucleotidylyl transferase"/>
    <property type="match status" value="1"/>
</dbReference>
<organism evidence="2 3">
    <name type="scientific">Agromyces lapidis</name>
    <dbReference type="NCBI Taxonomy" id="279574"/>
    <lineage>
        <taxon>Bacteria</taxon>
        <taxon>Bacillati</taxon>
        <taxon>Actinomycetota</taxon>
        <taxon>Actinomycetes</taxon>
        <taxon>Micrococcales</taxon>
        <taxon>Microbacteriaceae</taxon>
        <taxon>Agromyces</taxon>
    </lineage>
</organism>
<dbReference type="InterPro" id="IPR027417">
    <property type="entry name" value="P-loop_NTPase"/>
</dbReference>
<name>A0ABV5SNK8_9MICO</name>
<sequence length="347" mass="37672">MSEREDRFAHGLVVGKFSPLHAGHSSLITSALRACDRVTVEVLGSSVETIPLAARAEWVREEHPTARVVAAVDDTPVDFESDASWEAHTALIATLAAGPVDAVFTNDPYGAELAGRLGAEWVQVDPGRVLNPVSGTAVRADPWGHWHELAPAARAHLAARVVVVGAESTGTTTLAAALAEVLGTEWVPEYGREYLEVREGGPAAPWRSDEFDLVVDRQLALEHAALRRVPVPVLVCDTDVLATTIRHERHVGHPAPRLAARAAAHRPALYVLAGDEIPFVRGGMRDGEHQRHDTQRRFREVLDQSGVPWLEVHGEVEDRVAQTLPVIQSVLRDHLSFVAPTRATVGR</sequence>
<evidence type="ECO:0000259" key="1">
    <source>
        <dbReference type="Pfam" id="PF13521"/>
    </source>
</evidence>
<dbReference type="RefSeq" id="WP_157424658.1">
    <property type="nucleotide sequence ID" value="NZ_BAAANI010000007.1"/>
</dbReference>